<evidence type="ECO:0000313" key="7">
    <source>
        <dbReference type="EMBL" id="CAL5142306.1"/>
    </source>
</evidence>
<organism evidence="7 8">
    <name type="scientific">Calicophoron daubneyi</name>
    <name type="common">Rumen fluke</name>
    <name type="synonym">Paramphistomum daubneyi</name>
    <dbReference type="NCBI Taxonomy" id="300641"/>
    <lineage>
        <taxon>Eukaryota</taxon>
        <taxon>Metazoa</taxon>
        <taxon>Spiralia</taxon>
        <taxon>Lophotrochozoa</taxon>
        <taxon>Platyhelminthes</taxon>
        <taxon>Trematoda</taxon>
        <taxon>Digenea</taxon>
        <taxon>Plagiorchiida</taxon>
        <taxon>Pronocephalata</taxon>
        <taxon>Paramphistomoidea</taxon>
        <taxon>Paramphistomidae</taxon>
        <taxon>Calicophoron</taxon>
    </lineage>
</organism>
<reference evidence="7" key="1">
    <citation type="submission" date="2024-06" db="EMBL/GenBank/DDBJ databases">
        <authorList>
            <person name="Liu X."/>
            <person name="Lenzi L."/>
            <person name="Haldenby T S."/>
            <person name="Uol C."/>
        </authorList>
    </citation>
    <scope>NUCLEOTIDE SEQUENCE</scope>
</reference>
<dbReference type="AlphaFoldDB" id="A0AAV2U1A3"/>
<dbReference type="GO" id="GO:0005794">
    <property type="term" value="C:Golgi apparatus"/>
    <property type="evidence" value="ECO:0007669"/>
    <property type="project" value="TreeGrafter"/>
</dbReference>
<proteinExistence type="inferred from homology"/>
<dbReference type="CDD" id="cd10428">
    <property type="entry name" value="LFG_like"/>
    <property type="match status" value="1"/>
</dbReference>
<feature type="transmembrane region" description="Helical" evidence="5">
    <location>
        <begin position="268"/>
        <end position="290"/>
    </location>
</feature>
<feature type="transmembrane region" description="Helical" evidence="5">
    <location>
        <begin position="117"/>
        <end position="136"/>
    </location>
</feature>
<evidence type="ECO:0000256" key="2">
    <source>
        <dbReference type="ARBA" id="ARBA00022692"/>
    </source>
</evidence>
<feature type="transmembrane region" description="Helical" evidence="5">
    <location>
        <begin position="204"/>
        <end position="225"/>
    </location>
</feature>
<feature type="compositionally biased region" description="Polar residues" evidence="6">
    <location>
        <begin position="18"/>
        <end position="33"/>
    </location>
</feature>
<evidence type="ECO:0000256" key="3">
    <source>
        <dbReference type="ARBA" id="ARBA00022989"/>
    </source>
</evidence>
<dbReference type="InterPro" id="IPR006214">
    <property type="entry name" value="Bax_inhibitor_1-related"/>
</dbReference>
<evidence type="ECO:0000256" key="6">
    <source>
        <dbReference type="SAM" id="MobiDB-lite"/>
    </source>
</evidence>
<dbReference type="PANTHER" id="PTHR23291">
    <property type="entry name" value="BAX INHIBITOR-RELATED"/>
    <property type="match status" value="1"/>
</dbReference>
<keyword evidence="3 5" id="KW-1133">Transmembrane helix</keyword>
<evidence type="ECO:0000256" key="4">
    <source>
        <dbReference type="ARBA" id="ARBA00023136"/>
    </source>
</evidence>
<accession>A0AAV2U1A3</accession>
<dbReference type="EMBL" id="CAXLJL010001011">
    <property type="protein sequence ID" value="CAL5142306.1"/>
    <property type="molecule type" value="Genomic_DNA"/>
</dbReference>
<feature type="transmembrane region" description="Helical" evidence="5">
    <location>
        <begin position="143"/>
        <end position="167"/>
    </location>
</feature>
<name>A0AAV2U1A3_CALDB</name>
<gene>
    <name evidence="7" type="ORF">CDAUBV1_LOCUS17550</name>
</gene>
<feature type="transmembrane region" description="Helical" evidence="5">
    <location>
        <begin position="173"/>
        <end position="192"/>
    </location>
</feature>
<comment type="subcellular location">
    <subcellularLocation>
        <location evidence="1">Membrane</location>
        <topology evidence="1">Multi-pass membrane protein</topology>
    </subcellularLocation>
</comment>
<dbReference type="PANTHER" id="PTHR23291:SF127">
    <property type="entry name" value="PROTEIN LIFEGUARD 1-LIKE"/>
    <property type="match status" value="1"/>
</dbReference>
<sequence length="293" mass="32356">MSEKAPHLTSPYPAAPNPTESQPSAQEWQTGPPGTSEGDMAAGEDIPLQSIQSVPTEPPSTYEDGFLKLGFSEKSVRRGFIRKVFLLLAAQMVATVGIVCIFMFVTPFKIWIQQHAWFYYLSYAVFIVTYILFGCFSECRRRYPLNILCLVFFTLILSYLAGCIAAFHDTEAVLIAFALTVVMCLALCLFAVQTRIDFTTCSGLLFVLCLAFFLTGLACLIVYVVSGPSRVLDAVFGGLVLLVLGLMLVISMQEIVGGKSVEMSPEEYVYGAMQLYVNIIFMFMILVGLIGQR</sequence>
<comment type="similarity">
    <text evidence="5">Belongs to the BI1 family.</text>
</comment>
<feature type="region of interest" description="Disordered" evidence="6">
    <location>
        <begin position="1"/>
        <end position="42"/>
    </location>
</feature>
<dbReference type="Proteomes" id="UP001497525">
    <property type="component" value="Unassembled WGS sequence"/>
</dbReference>
<feature type="transmembrane region" description="Helical" evidence="5">
    <location>
        <begin position="84"/>
        <end position="105"/>
    </location>
</feature>
<dbReference type="GO" id="GO:0016020">
    <property type="term" value="C:membrane"/>
    <property type="evidence" value="ECO:0007669"/>
    <property type="project" value="UniProtKB-SubCell"/>
</dbReference>
<feature type="transmembrane region" description="Helical" evidence="5">
    <location>
        <begin position="231"/>
        <end position="256"/>
    </location>
</feature>
<evidence type="ECO:0000313" key="8">
    <source>
        <dbReference type="Proteomes" id="UP001497525"/>
    </source>
</evidence>
<comment type="caution">
    <text evidence="7">The sequence shown here is derived from an EMBL/GenBank/DDBJ whole genome shotgun (WGS) entry which is preliminary data.</text>
</comment>
<dbReference type="Pfam" id="PF01027">
    <property type="entry name" value="Bax1-I"/>
    <property type="match status" value="1"/>
</dbReference>
<keyword evidence="4 5" id="KW-0472">Membrane</keyword>
<dbReference type="GO" id="GO:2001234">
    <property type="term" value="P:negative regulation of apoptotic signaling pathway"/>
    <property type="evidence" value="ECO:0007669"/>
    <property type="project" value="TreeGrafter"/>
</dbReference>
<dbReference type="GO" id="GO:0005783">
    <property type="term" value="C:endoplasmic reticulum"/>
    <property type="evidence" value="ECO:0007669"/>
    <property type="project" value="TreeGrafter"/>
</dbReference>
<evidence type="ECO:0000256" key="5">
    <source>
        <dbReference type="RuleBase" id="RU004379"/>
    </source>
</evidence>
<evidence type="ECO:0000256" key="1">
    <source>
        <dbReference type="ARBA" id="ARBA00004141"/>
    </source>
</evidence>
<protein>
    <submittedName>
        <fullName evidence="7">Uncharacterized protein</fullName>
    </submittedName>
</protein>
<keyword evidence="2 5" id="KW-0812">Transmembrane</keyword>